<reference evidence="18 19" key="1">
    <citation type="journal article" date="2016" name="Mol. Biol. Evol.">
        <title>Comparative Genomics of Early-Diverging Mushroom-Forming Fungi Provides Insights into the Origins of Lignocellulose Decay Capabilities.</title>
        <authorList>
            <person name="Nagy L.G."/>
            <person name="Riley R."/>
            <person name="Tritt A."/>
            <person name="Adam C."/>
            <person name="Daum C."/>
            <person name="Floudas D."/>
            <person name="Sun H."/>
            <person name="Yadav J.S."/>
            <person name="Pangilinan J."/>
            <person name="Larsson K.H."/>
            <person name="Matsuura K."/>
            <person name="Barry K."/>
            <person name="Labutti K."/>
            <person name="Kuo R."/>
            <person name="Ohm R.A."/>
            <person name="Bhattacharya S.S."/>
            <person name="Shirouzu T."/>
            <person name="Yoshinaga Y."/>
            <person name="Martin F.M."/>
            <person name="Grigoriev I.V."/>
            <person name="Hibbett D.S."/>
        </authorList>
    </citation>
    <scope>NUCLEOTIDE SEQUENCE [LARGE SCALE GENOMIC DNA]</scope>
    <source>
        <strain evidence="18 19">93-53</strain>
    </source>
</reference>
<dbReference type="SMART" id="SM00487">
    <property type="entry name" value="DEXDc"/>
    <property type="match status" value="1"/>
</dbReference>
<dbReference type="InterPro" id="IPR001650">
    <property type="entry name" value="Helicase_C-like"/>
</dbReference>
<keyword evidence="9" id="KW-0539">Nucleus</keyword>
<feature type="compositionally biased region" description="Basic and acidic residues" evidence="14">
    <location>
        <begin position="642"/>
        <end position="654"/>
    </location>
</feature>
<dbReference type="EC" id="3.6.4.13" evidence="2"/>
<evidence type="ECO:0000259" key="17">
    <source>
        <dbReference type="PROSITE" id="PS51195"/>
    </source>
</evidence>
<dbReference type="Proteomes" id="UP000076871">
    <property type="component" value="Unassembled WGS sequence"/>
</dbReference>
<dbReference type="OrthoDB" id="10259843at2759"/>
<dbReference type="FunCoup" id="A0A165CFV3">
    <property type="interactions" value="495"/>
</dbReference>
<evidence type="ECO:0000313" key="18">
    <source>
        <dbReference type="EMBL" id="KZT02736.1"/>
    </source>
</evidence>
<feature type="compositionally biased region" description="Basic and acidic residues" evidence="14">
    <location>
        <begin position="615"/>
        <end position="629"/>
    </location>
</feature>
<dbReference type="InterPro" id="IPR000629">
    <property type="entry name" value="RNA-helicase_DEAD-box_CS"/>
</dbReference>
<evidence type="ECO:0000256" key="10">
    <source>
        <dbReference type="ARBA" id="ARBA00047984"/>
    </source>
</evidence>
<feature type="compositionally biased region" description="Basic and acidic residues" evidence="14">
    <location>
        <begin position="730"/>
        <end position="749"/>
    </location>
</feature>
<dbReference type="GO" id="GO:0010467">
    <property type="term" value="P:gene expression"/>
    <property type="evidence" value="ECO:0007669"/>
    <property type="project" value="UniProtKB-ARBA"/>
</dbReference>
<name>A0A165CFV3_9APHY</name>
<dbReference type="InterPro" id="IPR014014">
    <property type="entry name" value="RNA_helicase_DEAD_Q_motif"/>
</dbReference>
<evidence type="ECO:0000256" key="2">
    <source>
        <dbReference type="ARBA" id="ARBA00012552"/>
    </source>
</evidence>
<evidence type="ECO:0000256" key="6">
    <source>
        <dbReference type="ARBA" id="ARBA00022806"/>
    </source>
</evidence>
<keyword evidence="13" id="KW-0175">Coiled coil</keyword>
<evidence type="ECO:0000259" key="16">
    <source>
        <dbReference type="PROSITE" id="PS51194"/>
    </source>
</evidence>
<evidence type="ECO:0000256" key="4">
    <source>
        <dbReference type="ARBA" id="ARBA00022741"/>
    </source>
</evidence>
<evidence type="ECO:0000256" key="5">
    <source>
        <dbReference type="ARBA" id="ARBA00022801"/>
    </source>
</evidence>
<evidence type="ECO:0000256" key="11">
    <source>
        <dbReference type="PROSITE-ProRule" id="PRU00552"/>
    </source>
</evidence>
<dbReference type="InParanoid" id="A0A165CFV3"/>
<dbReference type="EMBL" id="KV427650">
    <property type="protein sequence ID" value="KZT02736.1"/>
    <property type="molecule type" value="Genomic_DNA"/>
</dbReference>
<keyword evidence="6 12" id="KW-0347">Helicase</keyword>
<dbReference type="SMART" id="SM00490">
    <property type="entry name" value="HELICc"/>
    <property type="match status" value="1"/>
</dbReference>
<dbReference type="InterPro" id="IPR014001">
    <property type="entry name" value="Helicase_ATP-bd"/>
</dbReference>
<feature type="compositionally biased region" description="Acidic residues" evidence="14">
    <location>
        <begin position="76"/>
        <end position="100"/>
    </location>
</feature>
<gene>
    <name evidence="18" type="ORF">LAESUDRAFT_661280</name>
</gene>
<dbReference type="GeneID" id="63821954"/>
<feature type="compositionally biased region" description="Basic residues" evidence="14">
    <location>
        <begin position="755"/>
        <end position="765"/>
    </location>
</feature>
<evidence type="ECO:0000256" key="13">
    <source>
        <dbReference type="SAM" id="Coils"/>
    </source>
</evidence>
<evidence type="ECO:0000256" key="3">
    <source>
        <dbReference type="ARBA" id="ARBA00022517"/>
    </source>
</evidence>
<dbReference type="InterPro" id="IPR011545">
    <property type="entry name" value="DEAD/DEAH_box_helicase_dom"/>
</dbReference>
<proteinExistence type="inferred from homology"/>
<dbReference type="Gene3D" id="3.40.50.300">
    <property type="entry name" value="P-loop containing nucleotide triphosphate hydrolases"/>
    <property type="match status" value="2"/>
</dbReference>
<keyword evidence="5 12" id="KW-0378">Hydrolase</keyword>
<feature type="coiled-coil region" evidence="13">
    <location>
        <begin position="556"/>
        <end position="596"/>
    </location>
</feature>
<feature type="region of interest" description="Disordered" evidence="14">
    <location>
        <begin position="46"/>
        <end position="157"/>
    </location>
</feature>
<comment type="catalytic activity">
    <reaction evidence="10">
        <text>ATP + H2O = ADP + phosphate + H(+)</text>
        <dbReference type="Rhea" id="RHEA:13065"/>
        <dbReference type="ChEBI" id="CHEBI:15377"/>
        <dbReference type="ChEBI" id="CHEBI:15378"/>
        <dbReference type="ChEBI" id="CHEBI:30616"/>
        <dbReference type="ChEBI" id="CHEBI:43474"/>
        <dbReference type="ChEBI" id="CHEBI:456216"/>
        <dbReference type="EC" id="3.6.4.13"/>
    </reaction>
</comment>
<feature type="compositionally biased region" description="Basic residues" evidence="14">
    <location>
        <begin position="707"/>
        <end position="722"/>
    </location>
</feature>
<accession>A0A165CFV3</accession>
<keyword evidence="4 12" id="KW-0547">Nucleotide-binding</keyword>
<evidence type="ECO:0000256" key="8">
    <source>
        <dbReference type="ARBA" id="ARBA00022884"/>
    </source>
</evidence>
<feature type="compositionally biased region" description="Acidic residues" evidence="14">
    <location>
        <begin position="122"/>
        <end position="152"/>
    </location>
</feature>
<dbReference type="InterPro" id="IPR027417">
    <property type="entry name" value="P-loop_NTPase"/>
</dbReference>
<dbReference type="Pfam" id="PF00270">
    <property type="entry name" value="DEAD"/>
    <property type="match status" value="1"/>
</dbReference>
<sequence>MKPATTTTKILAVEDAQLNPDFVFDISGDPYSELMEESMNYYDLVRSGNKPEPITVDDIIERRKRNSHTAKWQNMEPEDESDESAVSDNEDQSEDEDSGSDDAYMGRKDETHEEDPLATSDENSESEEGEQSDEKDEEEDDESSDSESEEETQADKDRKAAFFASDSAPSEEHTSFLSMNLSRPIIKSITSLAFHKPTPIQAVTIPVALLGKDVVGNAVTGSGKTAAFIIPMLERLMYRDRGKKAAATRCLVLVPTRELGVQCFEVGAKLACHTDIRFSLIVGGLSVKAQEATLRTRPDIIIATPGRLIDHLRNSPTFTLDALDILVLDEADRMLSDGFAEELTEIIKSCPASRQTMLFSATMTDSVDELVRMSLNKPVRLFVDPKRSTARGLIQEFVRVRAGKEAERSAILVALCKRTFKSEVIIFFRSKKLAHQMRIVFGLLNMKADELHGDLSQEQRLKALQQFRDGAVDYLMATDLASRGLDIKGVQTVINYDMPSQLAQYLHRVGRTARAGKVGRSVTLVGEADRKMLKAAIKHATAEDSVRHRQVSPEVVAKWATKLDSLKQEISEVLQEEKEEKQLRKAEMELKKGQNMIDHEAEIFSRPARTWFQTGKEKAKAEAVSKEQYESGTGSTKRGKDKKADDSKPKRDKFAGLSRRAKRRKMAMEEDEEAGENGAIRAAVRSVKKASRPAKIGQPERKPSSAGKKREKVKERKKRGKAATRIGGAFDKEMGRRSVKEGVRARKGDVIGGMGKKKGMKRKAK</sequence>
<dbReference type="PANTHER" id="PTHR47959">
    <property type="entry name" value="ATP-DEPENDENT RNA HELICASE RHLE-RELATED"/>
    <property type="match status" value="1"/>
</dbReference>
<dbReference type="PROSITE" id="PS51195">
    <property type="entry name" value="Q_MOTIF"/>
    <property type="match status" value="1"/>
</dbReference>
<dbReference type="GO" id="GO:0003723">
    <property type="term" value="F:RNA binding"/>
    <property type="evidence" value="ECO:0007669"/>
    <property type="project" value="UniProtKB-KW"/>
</dbReference>
<dbReference type="STRING" id="1314785.A0A165CFV3"/>
<feature type="domain" description="Helicase C-terminal" evidence="16">
    <location>
        <begin position="411"/>
        <end position="574"/>
    </location>
</feature>
<dbReference type="CDD" id="cd17947">
    <property type="entry name" value="DEADc_DDX27"/>
    <property type="match status" value="1"/>
</dbReference>
<organism evidence="18 19">
    <name type="scientific">Laetiporus sulphureus 93-53</name>
    <dbReference type="NCBI Taxonomy" id="1314785"/>
    <lineage>
        <taxon>Eukaryota</taxon>
        <taxon>Fungi</taxon>
        <taxon>Dikarya</taxon>
        <taxon>Basidiomycota</taxon>
        <taxon>Agaricomycotina</taxon>
        <taxon>Agaricomycetes</taxon>
        <taxon>Polyporales</taxon>
        <taxon>Laetiporus</taxon>
    </lineage>
</organism>
<evidence type="ECO:0000256" key="7">
    <source>
        <dbReference type="ARBA" id="ARBA00022840"/>
    </source>
</evidence>
<feature type="short sequence motif" description="Q motif" evidence="11">
    <location>
        <begin position="174"/>
        <end position="202"/>
    </location>
</feature>
<dbReference type="PROSITE" id="PS51192">
    <property type="entry name" value="HELICASE_ATP_BIND_1"/>
    <property type="match status" value="1"/>
</dbReference>
<evidence type="ECO:0000256" key="12">
    <source>
        <dbReference type="RuleBase" id="RU000492"/>
    </source>
</evidence>
<keyword evidence="19" id="KW-1185">Reference proteome</keyword>
<evidence type="ECO:0000256" key="1">
    <source>
        <dbReference type="ARBA" id="ARBA00004123"/>
    </source>
</evidence>
<dbReference type="Pfam" id="PF00271">
    <property type="entry name" value="Helicase_C"/>
    <property type="match status" value="1"/>
</dbReference>
<dbReference type="InterPro" id="IPR050079">
    <property type="entry name" value="DEAD_box_RNA_helicase"/>
</dbReference>
<feature type="compositionally biased region" description="Basic and acidic residues" evidence="14">
    <location>
        <begin position="104"/>
        <end position="115"/>
    </location>
</feature>
<evidence type="ECO:0000256" key="9">
    <source>
        <dbReference type="ARBA" id="ARBA00023242"/>
    </source>
</evidence>
<feature type="region of interest" description="Disordered" evidence="14">
    <location>
        <begin position="614"/>
        <end position="765"/>
    </location>
</feature>
<dbReference type="GO" id="GO:0005829">
    <property type="term" value="C:cytosol"/>
    <property type="evidence" value="ECO:0007669"/>
    <property type="project" value="TreeGrafter"/>
</dbReference>
<dbReference type="GO" id="GO:0005634">
    <property type="term" value="C:nucleus"/>
    <property type="evidence" value="ECO:0007669"/>
    <property type="project" value="UniProtKB-SubCell"/>
</dbReference>
<evidence type="ECO:0000256" key="14">
    <source>
        <dbReference type="SAM" id="MobiDB-lite"/>
    </source>
</evidence>
<feature type="domain" description="Helicase ATP-binding" evidence="15">
    <location>
        <begin position="205"/>
        <end position="381"/>
    </location>
</feature>
<dbReference type="PANTHER" id="PTHR47959:SF1">
    <property type="entry name" value="ATP-DEPENDENT RNA HELICASE DBPA"/>
    <property type="match status" value="1"/>
</dbReference>
<dbReference type="AlphaFoldDB" id="A0A165CFV3"/>
<keyword evidence="3" id="KW-0690">Ribosome biogenesis</keyword>
<comment type="subcellular location">
    <subcellularLocation>
        <location evidence="1">Nucleus</location>
    </subcellularLocation>
</comment>
<comment type="similarity">
    <text evidence="12">Belongs to the DEAD box helicase family.</text>
</comment>
<dbReference type="GO" id="GO:0005524">
    <property type="term" value="F:ATP binding"/>
    <property type="evidence" value="ECO:0007669"/>
    <property type="project" value="UniProtKB-KW"/>
</dbReference>
<protein>
    <recommendedName>
        <fullName evidence="2">RNA helicase</fullName>
        <ecNumber evidence="2">3.6.4.13</ecNumber>
    </recommendedName>
</protein>
<dbReference type="PROSITE" id="PS00039">
    <property type="entry name" value="DEAD_ATP_HELICASE"/>
    <property type="match status" value="1"/>
</dbReference>
<dbReference type="PROSITE" id="PS51194">
    <property type="entry name" value="HELICASE_CTER"/>
    <property type="match status" value="1"/>
</dbReference>
<dbReference type="GO" id="GO:0016787">
    <property type="term" value="F:hydrolase activity"/>
    <property type="evidence" value="ECO:0007669"/>
    <property type="project" value="UniProtKB-KW"/>
</dbReference>
<keyword evidence="8" id="KW-0694">RNA-binding</keyword>
<keyword evidence="7 12" id="KW-0067">ATP-binding</keyword>
<evidence type="ECO:0000313" key="19">
    <source>
        <dbReference type="Proteomes" id="UP000076871"/>
    </source>
</evidence>
<feature type="domain" description="DEAD-box RNA helicase Q" evidence="17">
    <location>
        <begin position="174"/>
        <end position="202"/>
    </location>
</feature>
<evidence type="ECO:0000259" key="15">
    <source>
        <dbReference type="PROSITE" id="PS51192"/>
    </source>
</evidence>
<dbReference type="GO" id="GO:0003724">
    <property type="term" value="F:RNA helicase activity"/>
    <property type="evidence" value="ECO:0007669"/>
    <property type="project" value="UniProtKB-EC"/>
</dbReference>
<dbReference type="RefSeq" id="XP_040760476.1">
    <property type="nucleotide sequence ID" value="XM_040904924.1"/>
</dbReference>
<dbReference type="GO" id="GO:0042254">
    <property type="term" value="P:ribosome biogenesis"/>
    <property type="evidence" value="ECO:0007669"/>
    <property type="project" value="UniProtKB-KW"/>
</dbReference>
<dbReference type="CDD" id="cd18787">
    <property type="entry name" value="SF2_C_DEAD"/>
    <property type="match status" value="1"/>
</dbReference>
<dbReference type="SUPFAM" id="SSF52540">
    <property type="entry name" value="P-loop containing nucleoside triphosphate hydrolases"/>
    <property type="match status" value="1"/>
</dbReference>